<evidence type="ECO:0000313" key="6">
    <source>
        <dbReference type="Proteomes" id="UP001367922"/>
    </source>
</evidence>
<organism evidence="5 6">
    <name type="scientific">Bacillus yunxiaonensis</name>
    <dbReference type="NCBI Taxonomy" id="3127665"/>
    <lineage>
        <taxon>Bacteria</taxon>
        <taxon>Bacillati</taxon>
        <taxon>Bacillota</taxon>
        <taxon>Bacilli</taxon>
        <taxon>Bacillales</taxon>
        <taxon>Bacillaceae</taxon>
        <taxon>Bacillus</taxon>
    </lineage>
</organism>
<dbReference type="EMBL" id="JBAWSV010000003">
    <property type="protein sequence ID" value="MEI4829829.1"/>
    <property type="molecule type" value="Genomic_DNA"/>
</dbReference>
<dbReference type="CDD" id="cd00130">
    <property type="entry name" value="PAS"/>
    <property type="match status" value="1"/>
</dbReference>
<feature type="transmembrane region" description="Helical" evidence="1">
    <location>
        <begin position="297"/>
        <end position="316"/>
    </location>
</feature>
<dbReference type="Gene3D" id="3.30.450.20">
    <property type="entry name" value="PAS domain"/>
    <property type="match status" value="1"/>
</dbReference>
<dbReference type="InterPro" id="IPR000160">
    <property type="entry name" value="GGDEF_dom"/>
</dbReference>
<reference evidence="5 6" key="1">
    <citation type="submission" date="2024-01" db="EMBL/GenBank/DDBJ databases">
        <title>Seven novel Bacillus-like species.</title>
        <authorList>
            <person name="Liu G."/>
        </authorList>
    </citation>
    <scope>NUCLEOTIDE SEQUENCE [LARGE SCALE GENOMIC DNA]</scope>
    <source>
        <strain evidence="5 6">FJAT-53711</strain>
    </source>
</reference>
<dbReference type="InterPro" id="IPR013767">
    <property type="entry name" value="PAS_fold"/>
</dbReference>
<dbReference type="GO" id="GO:0052621">
    <property type="term" value="F:diguanylate cyclase activity"/>
    <property type="evidence" value="ECO:0007669"/>
    <property type="project" value="UniProtKB-EC"/>
</dbReference>
<keyword evidence="1" id="KW-0472">Membrane</keyword>
<dbReference type="EC" id="2.7.7.65" evidence="5"/>
<dbReference type="PROSITE" id="PS50112">
    <property type="entry name" value="PAS"/>
    <property type="match status" value="1"/>
</dbReference>
<feature type="domain" description="PAC" evidence="3">
    <location>
        <begin position="428"/>
        <end position="479"/>
    </location>
</feature>
<feature type="domain" description="GGDEF" evidence="4">
    <location>
        <begin position="511"/>
        <end position="643"/>
    </location>
</feature>
<dbReference type="InterPro" id="IPR000700">
    <property type="entry name" value="PAS-assoc_C"/>
</dbReference>
<dbReference type="InterPro" id="IPR000014">
    <property type="entry name" value="PAS"/>
</dbReference>
<dbReference type="SUPFAM" id="SSF55073">
    <property type="entry name" value="Nucleotide cyclase"/>
    <property type="match status" value="1"/>
</dbReference>
<dbReference type="Pfam" id="PF00990">
    <property type="entry name" value="GGDEF"/>
    <property type="match status" value="1"/>
</dbReference>
<feature type="transmembrane region" description="Helical" evidence="1">
    <location>
        <begin position="9"/>
        <end position="30"/>
    </location>
</feature>
<accession>A0ABU8FXE6</accession>
<dbReference type="SMART" id="SM00091">
    <property type="entry name" value="PAS"/>
    <property type="match status" value="1"/>
</dbReference>
<dbReference type="PANTHER" id="PTHR44757">
    <property type="entry name" value="DIGUANYLATE CYCLASE DGCP"/>
    <property type="match status" value="1"/>
</dbReference>
<gene>
    <name evidence="5" type="ORF">WAX78_10230</name>
</gene>
<feature type="domain" description="PAS" evidence="2">
    <location>
        <begin position="356"/>
        <end position="426"/>
    </location>
</feature>
<dbReference type="InterPro" id="IPR029787">
    <property type="entry name" value="Nucleotide_cyclase"/>
</dbReference>
<evidence type="ECO:0000259" key="2">
    <source>
        <dbReference type="PROSITE" id="PS50112"/>
    </source>
</evidence>
<dbReference type="Pfam" id="PF00989">
    <property type="entry name" value="PAS"/>
    <property type="match status" value="1"/>
</dbReference>
<comment type="caution">
    <text evidence="5">The sequence shown here is derived from an EMBL/GenBank/DDBJ whole genome shotgun (WGS) entry which is preliminary data.</text>
</comment>
<dbReference type="PROSITE" id="PS50887">
    <property type="entry name" value="GGDEF"/>
    <property type="match status" value="1"/>
</dbReference>
<dbReference type="RefSeq" id="WP_336482185.1">
    <property type="nucleotide sequence ID" value="NZ_JBAWSV010000003.1"/>
</dbReference>
<evidence type="ECO:0000313" key="5">
    <source>
        <dbReference type="EMBL" id="MEI4829829.1"/>
    </source>
</evidence>
<feature type="transmembrane region" description="Helical" evidence="1">
    <location>
        <begin position="107"/>
        <end position="122"/>
    </location>
</feature>
<keyword evidence="5" id="KW-0808">Transferase</keyword>
<dbReference type="CDD" id="cd01949">
    <property type="entry name" value="GGDEF"/>
    <property type="match status" value="1"/>
</dbReference>
<evidence type="ECO:0000259" key="4">
    <source>
        <dbReference type="PROSITE" id="PS50887"/>
    </source>
</evidence>
<dbReference type="InterPro" id="IPR035965">
    <property type="entry name" value="PAS-like_dom_sf"/>
</dbReference>
<dbReference type="SMART" id="SM00267">
    <property type="entry name" value="GGDEF"/>
    <property type="match status" value="1"/>
</dbReference>
<dbReference type="PROSITE" id="PS50113">
    <property type="entry name" value="PAC"/>
    <property type="match status" value="1"/>
</dbReference>
<keyword evidence="6" id="KW-1185">Reference proteome</keyword>
<dbReference type="InterPro" id="IPR052155">
    <property type="entry name" value="Biofilm_reg_signaling"/>
</dbReference>
<feature type="transmembrane region" description="Helical" evidence="1">
    <location>
        <begin position="36"/>
        <end position="58"/>
    </location>
</feature>
<evidence type="ECO:0000259" key="3">
    <source>
        <dbReference type="PROSITE" id="PS50113"/>
    </source>
</evidence>
<dbReference type="PANTHER" id="PTHR44757:SF2">
    <property type="entry name" value="BIOFILM ARCHITECTURE MAINTENANCE PROTEIN MBAA"/>
    <property type="match status" value="1"/>
</dbReference>
<dbReference type="NCBIfam" id="TIGR00229">
    <property type="entry name" value="sensory_box"/>
    <property type="match status" value="1"/>
</dbReference>
<name>A0ABU8FXE6_9BACI</name>
<dbReference type="Gene3D" id="3.30.70.270">
    <property type="match status" value="1"/>
</dbReference>
<protein>
    <submittedName>
        <fullName evidence="5">Sensor domain-containing diguanylate cyclase</fullName>
        <ecNumber evidence="5">2.7.7.65</ecNumber>
    </submittedName>
</protein>
<evidence type="ECO:0000256" key="1">
    <source>
        <dbReference type="SAM" id="Phobius"/>
    </source>
</evidence>
<sequence>MTKNEKTHLFFLLGSLLIYITSHYIALQIWDESSFLFQMETNITTLIIDLVICSSLFYSTSRKKGHAYTFWMLLATGSFFYFIGDTIVTYQRLILHEYKTFADPSDAFYLLFLLFYTLAFFYKCMYDRKNWKRIFILCDICILITAIFTLNYYLFIKNAVNQNKISFISEFVQLAYPVANLLFLLIGICLLFRPVAITSKLVISLLSCSFILYALVDSTYAYIKYFLPHGSMFTVAPLYQVILGIVAIACLLHTNEQSKYMQALLTTQMGEIIRLSIPYLSVAALILFTLYENTFSPILVKGVFLMFFFVLIRHLLVRNQNAQLLQKEQQFNLELEKQIELRTEDLVNKTNALFQSQQMFKSLYEHHPDPIFTLDLQGKFLNINNAGITLLGYQADEILHKPYHSLVYEKDLETIVDVFRYVKKGHSAALDIRAYHQNRDIYYLHVTVVPIIFKEQIMGIYVMVKDITESKKQQEQINFLAYHDTLTQLANRRAFEEQLDNAIIQADKEKTQFAIMFLDLDRFKMINDTLGHKIGDLLLVEVAKRLQYAAGQNSKVARLAGDEFTVLIENYDSFSEVKTIANNILRVINEPIQIENHTLQITTSIGIAAYPDAGDDAISLLQHADMAMYEAKNKGKNGISVYR</sequence>
<dbReference type="SUPFAM" id="SSF55785">
    <property type="entry name" value="PYP-like sensor domain (PAS domain)"/>
    <property type="match status" value="1"/>
</dbReference>
<dbReference type="Proteomes" id="UP001367922">
    <property type="component" value="Unassembled WGS sequence"/>
</dbReference>
<dbReference type="InterPro" id="IPR043128">
    <property type="entry name" value="Rev_trsase/Diguanyl_cyclase"/>
</dbReference>
<feature type="transmembrane region" description="Helical" evidence="1">
    <location>
        <begin position="229"/>
        <end position="252"/>
    </location>
</feature>
<feature type="transmembrane region" description="Helical" evidence="1">
    <location>
        <begin position="201"/>
        <end position="223"/>
    </location>
</feature>
<proteinExistence type="predicted"/>
<feature type="transmembrane region" description="Helical" evidence="1">
    <location>
        <begin position="272"/>
        <end position="291"/>
    </location>
</feature>
<keyword evidence="5" id="KW-0548">Nucleotidyltransferase</keyword>
<keyword evidence="1" id="KW-0812">Transmembrane</keyword>
<dbReference type="NCBIfam" id="TIGR00254">
    <property type="entry name" value="GGDEF"/>
    <property type="match status" value="1"/>
</dbReference>
<keyword evidence="1" id="KW-1133">Transmembrane helix</keyword>
<feature type="transmembrane region" description="Helical" evidence="1">
    <location>
        <begin position="70"/>
        <end position="95"/>
    </location>
</feature>
<feature type="transmembrane region" description="Helical" evidence="1">
    <location>
        <begin position="174"/>
        <end position="192"/>
    </location>
</feature>
<feature type="transmembrane region" description="Helical" evidence="1">
    <location>
        <begin position="134"/>
        <end position="154"/>
    </location>
</feature>